<feature type="transmembrane region" description="Helical" evidence="1">
    <location>
        <begin position="7"/>
        <end position="27"/>
    </location>
</feature>
<keyword evidence="1" id="KW-0812">Transmembrane</keyword>
<organism evidence="2 3">
    <name type="scientific">Pseudooceanicola spongiae</name>
    <dbReference type="NCBI Taxonomy" id="2613965"/>
    <lineage>
        <taxon>Bacteria</taxon>
        <taxon>Pseudomonadati</taxon>
        <taxon>Pseudomonadota</taxon>
        <taxon>Alphaproteobacteria</taxon>
        <taxon>Rhodobacterales</taxon>
        <taxon>Paracoccaceae</taxon>
        <taxon>Pseudooceanicola</taxon>
    </lineage>
</organism>
<evidence type="ECO:0000313" key="3">
    <source>
        <dbReference type="Proteomes" id="UP000594118"/>
    </source>
</evidence>
<proteinExistence type="predicted"/>
<dbReference type="Gene3D" id="1.10.150.20">
    <property type="entry name" value="5' to 3' exonuclease, C-terminal subdomain"/>
    <property type="match status" value="1"/>
</dbReference>
<dbReference type="RefSeq" id="WP_193082955.1">
    <property type="nucleotide sequence ID" value="NZ_CP045201.1"/>
</dbReference>
<sequence>MGKTADICRTTCLGLSVVIAITLLVALSSAFGFLLALILSILGAVAIGMVLTRVICASETRFVPGAATVGGDQAAEAMFAPRAEPAPSGVEVQIAAVPETAIVVTRATEVVPEPDAEDAEARDPLVIEPVAPQGLKAPQDGGADDLKLIKGLGPVAEDTLNEMGIYHFAQIASWTGAEVAWVEANLKGFKGRVTRDDWAAQARTLLSDGGA</sequence>
<evidence type="ECO:0000313" key="2">
    <source>
        <dbReference type="EMBL" id="QOL80635.1"/>
    </source>
</evidence>
<dbReference type="AlphaFoldDB" id="A0A7L9WJR7"/>
<accession>A0A7L9WJR7</accession>
<evidence type="ECO:0000256" key="1">
    <source>
        <dbReference type="SAM" id="Phobius"/>
    </source>
</evidence>
<dbReference type="Proteomes" id="UP000594118">
    <property type="component" value="Chromosome"/>
</dbReference>
<dbReference type="EMBL" id="CP045201">
    <property type="protein sequence ID" value="QOL80635.1"/>
    <property type="molecule type" value="Genomic_DNA"/>
</dbReference>
<keyword evidence="1" id="KW-1133">Transmembrane helix</keyword>
<protein>
    <submittedName>
        <fullName evidence="2">NADH:ubiquinone oxidoreductase</fullName>
    </submittedName>
</protein>
<dbReference type="KEGG" id="pshq:F3W81_07300"/>
<keyword evidence="2" id="KW-0830">Ubiquinone</keyword>
<keyword evidence="3" id="KW-1185">Reference proteome</keyword>
<reference evidence="2 3" key="1">
    <citation type="submission" date="2019-10" db="EMBL/GenBank/DDBJ databases">
        <title>Pseudopuniceibacterium sp. HQ09 islated from Antarctica.</title>
        <authorList>
            <person name="Liao L."/>
            <person name="Su S."/>
            <person name="Chen B."/>
            <person name="Yu Y."/>
        </authorList>
    </citation>
    <scope>NUCLEOTIDE SEQUENCE [LARGE SCALE GENOMIC DNA]</scope>
    <source>
        <strain evidence="2 3">HQ09</strain>
    </source>
</reference>
<feature type="transmembrane region" description="Helical" evidence="1">
    <location>
        <begin position="33"/>
        <end position="52"/>
    </location>
</feature>
<keyword evidence="1" id="KW-0472">Membrane</keyword>
<name>A0A7L9WJR7_9RHOB</name>
<gene>
    <name evidence="2" type="ORF">F3W81_07300</name>
</gene>